<dbReference type="Proteomes" id="UP001165960">
    <property type="component" value="Unassembled WGS sequence"/>
</dbReference>
<dbReference type="EMBL" id="QTSX02004483">
    <property type="protein sequence ID" value="KAJ9064384.1"/>
    <property type="molecule type" value="Genomic_DNA"/>
</dbReference>
<name>A0ACC2SPR6_9FUNG</name>
<evidence type="ECO:0000313" key="2">
    <source>
        <dbReference type="Proteomes" id="UP001165960"/>
    </source>
</evidence>
<accession>A0ACC2SPR6</accession>
<keyword evidence="2" id="KW-1185">Reference proteome</keyword>
<gene>
    <name evidence="1" type="ORF">DSO57_1031253</name>
</gene>
<proteinExistence type="predicted"/>
<sequence>MQLQYIGALALAGLAWCQSAPQILSVEAPALVLYGFNCTIDVTLIWGQAKDQTVSYKVLEGAEVSTAKTVGEGALFEDSNSDALDKDKVKVKGLINRGTFISGYRIHIHGDQLSNSLTRTLWVVIGQEGKKLSINGLPALVTLIPIVLMLGIALLSSQATLALLVGIFVSATLINGLNPIVGFLRTLDDYIINSLADPAHAMVIMFTFYLSAAVALVQKSGGAEALATSVTRFATTRWRGMWAAYLIGIAVFIDDLSSCMIVGANMRIVTDRLYLSHEKLAYIVHVTSPTVASLSPVSSWIGFMLGVIREQLNQTAGSKDPFMFFLRTIPSRFFPIFAIVFCGATMTTRRDFGGMLVAERRAFFDKIVVEDDPSLKDENFVDPLAPSPNTPRRLINSVIPILFIVVVTITSLLVSGYYSLKAEGVESFSLHDLAGSGDSYTALIYASFSCLFLCLFMYKAQGIIQFREGMDIIMYGVRDMVETMLILVFAWGVGKAFNRLHIDEFVVSSLSSRLPAGVIPVLCCILASIASFTTGTSWGTMGIMLPLAMPLAAAYIKGDDDTLMVHTASAVLSGALFGDMCSPIAATTLLTCAAVRIPIQHHVNTQLPYAFVSLFVACVFGYLPVGFGLYPDWAALIIGTVVLFAASYLLGVPTESNTPSRWTQLQAKFGQSSPEPDNSVCCFVAADSS</sequence>
<evidence type="ECO:0000313" key="1">
    <source>
        <dbReference type="EMBL" id="KAJ9064384.1"/>
    </source>
</evidence>
<organism evidence="1 2">
    <name type="scientific">Entomophthora muscae</name>
    <dbReference type="NCBI Taxonomy" id="34485"/>
    <lineage>
        <taxon>Eukaryota</taxon>
        <taxon>Fungi</taxon>
        <taxon>Fungi incertae sedis</taxon>
        <taxon>Zoopagomycota</taxon>
        <taxon>Entomophthoromycotina</taxon>
        <taxon>Entomophthoromycetes</taxon>
        <taxon>Entomophthorales</taxon>
        <taxon>Entomophthoraceae</taxon>
        <taxon>Entomophthora</taxon>
    </lineage>
</organism>
<protein>
    <submittedName>
        <fullName evidence="1">Uncharacterized protein</fullName>
    </submittedName>
</protein>
<comment type="caution">
    <text evidence="1">The sequence shown here is derived from an EMBL/GenBank/DDBJ whole genome shotgun (WGS) entry which is preliminary data.</text>
</comment>
<reference evidence="1" key="1">
    <citation type="submission" date="2022-04" db="EMBL/GenBank/DDBJ databases">
        <title>Genome of the entomopathogenic fungus Entomophthora muscae.</title>
        <authorList>
            <person name="Elya C."/>
            <person name="Lovett B.R."/>
            <person name="Lee E."/>
            <person name="Macias A.M."/>
            <person name="Hajek A.E."/>
            <person name="De Bivort B.L."/>
            <person name="Kasson M.T."/>
            <person name="De Fine Licht H.H."/>
            <person name="Stajich J.E."/>
        </authorList>
    </citation>
    <scope>NUCLEOTIDE SEQUENCE</scope>
    <source>
        <strain evidence="1">Berkeley</strain>
    </source>
</reference>